<feature type="chain" id="PRO_5036943088" description="MSHA biogenesis protein MshK" evidence="1">
    <location>
        <begin position="25"/>
        <end position="112"/>
    </location>
</feature>
<dbReference type="OrthoDB" id="5638467at2"/>
<proteinExistence type="predicted"/>
<organism evidence="2 3">
    <name type="scientific">Legionella impletisoli</name>
    <dbReference type="NCBI Taxonomy" id="343510"/>
    <lineage>
        <taxon>Bacteria</taxon>
        <taxon>Pseudomonadati</taxon>
        <taxon>Pseudomonadota</taxon>
        <taxon>Gammaproteobacteria</taxon>
        <taxon>Legionellales</taxon>
        <taxon>Legionellaceae</taxon>
        <taxon>Legionella</taxon>
    </lineage>
</organism>
<gene>
    <name evidence="2" type="ORF">GCM10007966_12130</name>
</gene>
<evidence type="ECO:0008006" key="4">
    <source>
        <dbReference type="Google" id="ProtNLM"/>
    </source>
</evidence>
<keyword evidence="3" id="KW-1185">Reference proteome</keyword>
<reference evidence="2" key="1">
    <citation type="journal article" date="2014" name="Int. J. Syst. Evol. Microbiol.">
        <title>Complete genome sequence of Corynebacterium casei LMG S-19264T (=DSM 44701T), isolated from a smear-ripened cheese.</title>
        <authorList>
            <consortium name="US DOE Joint Genome Institute (JGI-PGF)"/>
            <person name="Walter F."/>
            <person name="Albersmeier A."/>
            <person name="Kalinowski J."/>
            <person name="Ruckert C."/>
        </authorList>
    </citation>
    <scope>NUCLEOTIDE SEQUENCE</scope>
    <source>
        <strain evidence="2">JCM 13919</strain>
    </source>
</reference>
<dbReference type="Proteomes" id="UP000630149">
    <property type="component" value="Unassembled WGS sequence"/>
</dbReference>
<dbReference type="RefSeq" id="WP_131776624.1">
    <property type="nucleotide sequence ID" value="NZ_BMOB01000004.1"/>
</dbReference>
<protein>
    <recommendedName>
        <fullName evidence="4">MSHA biogenesis protein MshK</fullName>
    </recommendedName>
</protein>
<name>A0A917NB27_9GAMM</name>
<comment type="caution">
    <text evidence="2">The sequence shown here is derived from an EMBL/GenBank/DDBJ whole genome shotgun (WGS) entry which is preliminary data.</text>
</comment>
<reference evidence="2" key="2">
    <citation type="submission" date="2020-09" db="EMBL/GenBank/DDBJ databases">
        <authorList>
            <person name="Sun Q."/>
            <person name="Ohkuma M."/>
        </authorList>
    </citation>
    <scope>NUCLEOTIDE SEQUENCE</scope>
    <source>
        <strain evidence="2">JCM 13919</strain>
    </source>
</reference>
<feature type="signal peptide" evidence="1">
    <location>
        <begin position="1"/>
        <end position="24"/>
    </location>
</feature>
<evidence type="ECO:0000313" key="2">
    <source>
        <dbReference type="EMBL" id="GGI85112.1"/>
    </source>
</evidence>
<accession>A0A917NB27</accession>
<dbReference type="AlphaFoldDB" id="A0A917NB27"/>
<evidence type="ECO:0000313" key="3">
    <source>
        <dbReference type="Proteomes" id="UP000630149"/>
    </source>
</evidence>
<dbReference type="EMBL" id="BMOB01000004">
    <property type="protein sequence ID" value="GGI85112.1"/>
    <property type="molecule type" value="Genomic_DNA"/>
</dbReference>
<evidence type="ECO:0000256" key="1">
    <source>
        <dbReference type="SAM" id="SignalP"/>
    </source>
</evidence>
<sequence length="112" mass="12735">MNQYALFKFCLILVFPLLSGKINAATEQLRDPTRPSLYRNLEPKGDKKNQSYNLQSVIIGKSRRMALINDKFVTVGDVVGDAKVVAIERNSVVLSESGRRLTIYLFDRSIWN</sequence>
<keyword evidence="1" id="KW-0732">Signal</keyword>